<proteinExistence type="predicted"/>
<gene>
    <name evidence="1" type="ORF">LTS18_003595</name>
</gene>
<organism evidence="1 2">
    <name type="scientific">Coniosporium uncinatum</name>
    <dbReference type="NCBI Taxonomy" id="93489"/>
    <lineage>
        <taxon>Eukaryota</taxon>
        <taxon>Fungi</taxon>
        <taxon>Dikarya</taxon>
        <taxon>Ascomycota</taxon>
        <taxon>Pezizomycotina</taxon>
        <taxon>Dothideomycetes</taxon>
        <taxon>Dothideomycetes incertae sedis</taxon>
        <taxon>Coniosporium</taxon>
    </lineage>
</organism>
<comment type="caution">
    <text evidence="1">The sequence shown here is derived from an EMBL/GenBank/DDBJ whole genome shotgun (WGS) entry which is preliminary data.</text>
</comment>
<dbReference type="Proteomes" id="UP001186974">
    <property type="component" value="Unassembled WGS sequence"/>
</dbReference>
<evidence type="ECO:0000313" key="1">
    <source>
        <dbReference type="EMBL" id="KAK3079916.1"/>
    </source>
</evidence>
<dbReference type="EMBL" id="JAWDJW010000848">
    <property type="protein sequence ID" value="KAK3079916.1"/>
    <property type="molecule type" value="Genomic_DNA"/>
</dbReference>
<name>A0ACC3DTA0_9PEZI</name>
<keyword evidence="2" id="KW-1185">Reference proteome</keyword>
<sequence length="193" mass="19620">TTKHATPKLPHPLPNTLAQAAPQLLPYPKAQKTITSALGSVKTAVDDLDTAVKAINSTDPTALTPLATKCTAIGDNIRSATTTIQGAHSVDLSGALALQKCASGLTDSLNSHSTDSTAKKPIVDMAGLSSTVATLIQMQQSMNGALVKAVTDKVPAPAQGLAGQTSQGVNVALQKVVTAYGMPAAANMTVRRG</sequence>
<evidence type="ECO:0000313" key="2">
    <source>
        <dbReference type="Proteomes" id="UP001186974"/>
    </source>
</evidence>
<protein>
    <submittedName>
        <fullName evidence="1">Uncharacterized protein</fullName>
    </submittedName>
</protein>
<feature type="non-terminal residue" evidence="1">
    <location>
        <position position="1"/>
    </location>
</feature>
<reference evidence="1" key="1">
    <citation type="submission" date="2024-09" db="EMBL/GenBank/DDBJ databases">
        <title>Black Yeasts Isolated from many extreme environments.</title>
        <authorList>
            <person name="Coleine C."/>
            <person name="Stajich J.E."/>
            <person name="Selbmann L."/>
        </authorList>
    </citation>
    <scope>NUCLEOTIDE SEQUENCE</scope>
    <source>
        <strain evidence="1">CCFEE 5737</strain>
    </source>
</reference>
<accession>A0ACC3DTA0</accession>